<evidence type="ECO:0000313" key="2">
    <source>
        <dbReference type="Proteomes" id="UP001238179"/>
    </source>
</evidence>
<proteinExistence type="predicted"/>
<sequence length="100" mass="11586">MTQELKAEDLIATEQDGTRRINHDLLSEYGLFNLPRPIMRSALLVYYENARRQGHSSGRKVQVLINLTNAIARFPREVAINFTRGPAYHRNMKLLARYSK</sequence>
<accession>A0AA48GKU9</accession>
<dbReference type="KEGG" id="msil:METEAL_23860"/>
<gene>
    <name evidence="1" type="ORF">METEAL_23860</name>
</gene>
<dbReference type="RefSeq" id="WP_316411854.1">
    <property type="nucleotide sequence ID" value="NZ_AP027080.1"/>
</dbReference>
<protein>
    <submittedName>
        <fullName evidence="1">Uncharacterized protein</fullName>
    </submittedName>
</protein>
<evidence type="ECO:0000313" key="1">
    <source>
        <dbReference type="EMBL" id="BDU73212.1"/>
    </source>
</evidence>
<name>A0AA48GKU9_9BACT</name>
<dbReference type="Proteomes" id="UP001238179">
    <property type="component" value="Chromosome"/>
</dbReference>
<dbReference type="EMBL" id="AP027080">
    <property type="protein sequence ID" value="BDU73212.1"/>
    <property type="molecule type" value="Genomic_DNA"/>
</dbReference>
<organism evidence="1 2">
    <name type="scientific">Mesoterricola silvestris</name>
    <dbReference type="NCBI Taxonomy" id="2927979"/>
    <lineage>
        <taxon>Bacteria</taxon>
        <taxon>Pseudomonadati</taxon>
        <taxon>Acidobacteriota</taxon>
        <taxon>Holophagae</taxon>
        <taxon>Holophagales</taxon>
        <taxon>Holophagaceae</taxon>
        <taxon>Mesoterricola</taxon>
    </lineage>
</organism>
<keyword evidence="2" id="KW-1185">Reference proteome</keyword>
<dbReference type="AlphaFoldDB" id="A0AA48GKU9"/>
<reference evidence="2" key="1">
    <citation type="journal article" date="2023" name="Int. J. Syst. Evol. Microbiol.">
        <title>Mesoterricola silvestris gen. nov., sp. nov., Mesoterricola sediminis sp. nov., Geothrix oryzae sp. nov., Geothrix edaphica sp. nov., Geothrix rubra sp. nov., and Geothrix limicola sp. nov., six novel members of Acidobacteriota isolated from soils.</title>
        <authorList>
            <person name="Itoh H."/>
            <person name="Sugisawa Y."/>
            <person name="Mise K."/>
            <person name="Xu Z."/>
            <person name="Kuniyasu M."/>
            <person name="Ushijima N."/>
            <person name="Kawano K."/>
            <person name="Kobayashi E."/>
            <person name="Shiratori Y."/>
            <person name="Masuda Y."/>
            <person name="Senoo K."/>
        </authorList>
    </citation>
    <scope>NUCLEOTIDE SEQUENCE [LARGE SCALE GENOMIC DNA]</scope>
    <source>
        <strain evidence="2">W79</strain>
    </source>
</reference>